<feature type="region of interest" description="Disordered" evidence="19">
    <location>
        <begin position="1085"/>
        <end position="1121"/>
    </location>
</feature>
<protein>
    <submittedName>
        <fullName evidence="21">Retrovirus-related Pol polyprotein from transposon TNT</fullName>
    </submittedName>
</protein>
<dbReference type="InterPro" id="IPR039537">
    <property type="entry name" value="Retrotran_Ty1/copia-like"/>
</dbReference>
<dbReference type="EMBL" id="JAELUR010000038">
    <property type="protein sequence ID" value="KAG7403521.1"/>
    <property type="molecule type" value="Genomic_DNA"/>
</dbReference>
<dbReference type="GO" id="GO:0005524">
    <property type="term" value="F:ATP binding"/>
    <property type="evidence" value="ECO:0007669"/>
    <property type="project" value="UniProtKB-KW"/>
</dbReference>
<keyword evidence="12" id="KW-0229">DNA integration</keyword>
<keyword evidence="16" id="KW-0233">DNA recombination</keyword>
<dbReference type="GO" id="GO:0006310">
    <property type="term" value="P:DNA recombination"/>
    <property type="evidence" value="ECO:0007669"/>
    <property type="project" value="UniProtKB-KW"/>
</dbReference>
<evidence type="ECO:0000256" key="3">
    <source>
        <dbReference type="ARBA" id="ARBA00022670"/>
    </source>
</evidence>
<dbReference type="PANTHER" id="PTHR42648:SF11">
    <property type="entry name" value="TRANSPOSON TY4-P GAG-POL POLYPROTEIN"/>
    <property type="match status" value="1"/>
</dbReference>
<keyword evidence="4" id="KW-0548">Nucleotidyltransferase</keyword>
<keyword evidence="3" id="KW-0645">Protease</keyword>
<dbReference type="InterPro" id="IPR005135">
    <property type="entry name" value="Endo/exonuclease/phosphatase"/>
</dbReference>
<dbReference type="GO" id="GO:0008233">
    <property type="term" value="F:peptidase activity"/>
    <property type="evidence" value="ECO:0007669"/>
    <property type="project" value="UniProtKB-KW"/>
</dbReference>
<name>A0A8J5TXA0_FUSOX</name>
<dbReference type="Pfam" id="PF13976">
    <property type="entry name" value="gag_pre-integrs"/>
    <property type="match status" value="1"/>
</dbReference>
<evidence type="ECO:0000256" key="6">
    <source>
        <dbReference type="ARBA" id="ARBA00022723"/>
    </source>
</evidence>
<evidence type="ECO:0000256" key="13">
    <source>
        <dbReference type="ARBA" id="ARBA00022918"/>
    </source>
</evidence>
<keyword evidence="8" id="KW-0255">Endonuclease</keyword>
<dbReference type="InterPro" id="IPR057670">
    <property type="entry name" value="SH3_retrovirus"/>
</dbReference>
<keyword evidence="15" id="KW-0238">DNA-binding</keyword>
<feature type="region of interest" description="Disordered" evidence="19">
    <location>
        <begin position="1140"/>
        <end position="1159"/>
    </location>
</feature>
<evidence type="ECO:0000256" key="18">
    <source>
        <dbReference type="ARBA" id="ARBA00049244"/>
    </source>
</evidence>
<accession>A0A8J5TXA0</accession>
<evidence type="ECO:0000256" key="8">
    <source>
        <dbReference type="ARBA" id="ARBA00022759"/>
    </source>
</evidence>
<feature type="region of interest" description="Disordered" evidence="19">
    <location>
        <begin position="613"/>
        <end position="636"/>
    </location>
</feature>
<sequence>MWNSNDTRPRVMTYVRRDPRLLADQIRPFQTRDILWLTINGLTIVNFYRQNDERDALDTLFQWSVPERCLVAGDFNARHRSWQTGQTTNRGQEIAGWVSENDLSLLNTLDIPTNPYGNTIDLAFTNLPLAEAIVEDHLATSSDHFTLSLTFPDVRSTPVQPGKIRVTTEDELKRFVEIVELGATGIPLTDSTPEELDELASSLVSLLTSAAKASGRPARKGGRPAPWWTEECADAAAAFRAIRRSYPLGFNQDVQIAKRGFHRVVRRAKRRYWRNLIDGFSSSSDVFKAVRWLKSPGAFQPPPLQVDNVVYESQMDKANALRQATLERRTAEDDIAVGDHKYGKDSNLSGNLSGVAKLESSEGWINWNEEIRDLLALSGYDDLLVRKRDPPVQGNLSDVDFEEKLDAWHQRQARACGAVRYRLGFRPRQEVQGLNNLANILKTLEQHFKPKGSSVFHDLQQNFDRLTLGNCESVSDFSRQLRKTRDQVLQLDETSQIGQPQLIDKFLNGLGPKYQVFLTVFLQSHSLLPERNLEGIVTKAATTIEEATRAAEQEEHSQRMQQQDQDQETIKHAAMVAAFKEQNFTSCSYCKKLGHTSDACWLLHPELKKRLNDKRFRRKQRQDHPRTNNRTRNADEDEVTNALAIHAEPVIQLMAYQGQRLSDLLEKVHVLDSGASMHTFCKRENFSTLHPWSGGQTVGIGETQITPQGLGNYILRLKGLDGPRHLALDNSVYSPEGRVNLVSISALTRKGAKISFGDNQARVAYDNQVILTATVRSGIYVVDQPDEAINAALASLVISDPELQIWHERLGHLSENGIKALRGMAHGIHPILRGENCEPCIVGKQKERPHQKSIRKGTCPLECVHADIAGPFPDTAYDGSRYWVVFVDDFTRMGWAYAVREKSEFTRCFKYFLDTYERPERRCHYLHVDQGGENRSDQLCIFCDNKGISIYYTATDQHEQNGIAEAFNRVLQEKVTPTLERSNLPRKLWPYILYAAVYIRNRSPSKALNKTPYEAWFGDKPDLSHLRVIGANGWAILPSAKRQKLRAKTIQCRLLGYQGSSNYIVVDNNSRVFIANNVIFDESSFHEATGTPTGSKRTRSEGPTLYPEPEPSPKKAAPPRHDAIPQVEEIMSEDETGTIHVRTSEPHHDSTGPTDWDEELRVSQRSTKAKLPSRYLLLGTNTLTNLVCAHVNLAASLEDEAEPRTIKEAQDSLQWENWLKGMTAEMDSIKENGVYTLAKLPPDRKALRGNA</sequence>
<dbReference type="Pfam" id="PF25597">
    <property type="entry name" value="SH3_retrovirus"/>
    <property type="match status" value="1"/>
</dbReference>
<comment type="function">
    <text evidence="1">The aspartyl protease (PR) mediates the proteolytic cleavages of the Gag and Gag-Pol polyproteins after assembly of the VLP.</text>
</comment>
<keyword evidence="9" id="KW-0378">Hydrolase</keyword>
<keyword evidence="13" id="KW-0695">RNA-directed DNA polymerase</keyword>
<dbReference type="Pfam" id="PF14529">
    <property type="entry name" value="Exo_endo_phos_2"/>
    <property type="match status" value="1"/>
</dbReference>
<keyword evidence="14" id="KW-0808">Transferase</keyword>
<evidence type="ECO:0000256" key="19">
    <source>
        <dbReference type="SAM" id="MobiDB-lite"/>
    </source>
</evidence>
<dbReference type="GO" id="GO:0003677">
    <property type="term" value="F:DNA binding"/>
    <property type="evidence" value="ECO:0007669"/>
    <property type="project" value="UniProtKB-KW"/>
</dbReference>
<organism evidence="21 22">
    <name type="scientific">Fusarium oxysporum f. sp. raphani</name>
    <dbReference type="NCBI Taxonomy" id="96318"/>
    <lineage>
        <taxon>Eukaryota</taxon>
        <taxon>Fungi</taxon>
        <taxon>Dikarya</taxon>
        <taxon>Ascomycota</taxon>
        <taxon>Pezizomycotina</taxon>
        <taxon>Sordariomycetes</taxon>
        <taxon>Hypocreomycetidae</taxon>
        <taxon>Hypocreales</taxon>
        <taxon>Nectriaceae</taxon>
        <taxon>Fusarium</taxon>
        <taxon>Fusarium oxysporum species complex</taxon>
    </lineage>
</organism>
<evidence type="ECO:0000256" key="12">
    <source>
        <dbReference type="ARBA" id="ARBA00022908"/>
    </source>
</evidence>
<evidence type="ECO:0000256" key="2">
    <source>
        <dbReference type="ARBA" id="ARBA00022578"/>
    </source>
</evidence>
<keyword evidence="2" id="KW-0815">Transposition</keyword>
<dbReference type="InterPro" id="IPR001584">
    <property type="entry name" value="Integrase_cat-core"/>
</dbReference>
<keyword evidence="5" id="KW-0540">Nuclease</keyword>
<feature type="domain" description="Integrase catalytic" evidence="20">
    <location>
        <begin position="856"/>
        <end position="1020"/>
    </location>
</feature>
<dbReference type="InterPro" id="IPR025724">
    <property type="entry name" value="GAG-pre-integrase_dom"/>
</dbReference>
<comment type="catalytic activity">
    <reaction evidence="17">
        <text>DNA(n) + a 2'-deoxyribonucleoside 5'-triphosphate = DNA(n+1) + diphosphate</text>
        <dbReference type="Rhea" id="RHEA:22508"/>
        <dbReference type="Rhea" id="RHEA-COMP:17339"/>
        <dbReference type="Rhea" id="RHEA-COMP:17340"/>
        <dbReference type="ChEBI" id="CHEBI:33019"/>
        <dbReference type="ChEBI" id="CHEBI:61560"/>
        <dbReference type="ChEBI" id="CHEBI:173112"/>
        <dbReference type="EC" id="2.7.7.49"/>
    </reaction>
</comment>
<keyword evidence="10" id="KW-0067">ATP-binding</keyword>
<gene>
    <name evidence="21" type="ORF">Forpi1262_v018722</name>
</gene>
<dbReference type="GO" id="GO:0032196">
    <property type="term" value="P:transposition"/>
    <property type="evidence" value="ECO:0007669"/>
    <property type="project" value="UniProtKB-KW"/>
</dbReference>
<keyword evidence="7" id="KW-0547">Nucleotide-binding</keyword>
<dbReference type="Pfam" id="PF22936">
    <property type="entry name" value="Pol_BBD"/>
    <property type="match status" value="1"/>
</dbReference>
<dbReference type="PANTHER" id="PTHR42648">
    <property type="entry name" value="TRANSPOSASE, PUTATIVE-RELATED"/>
    <property type="match status" value="1"/>
</dbReference>
<dbReference type="GO" id="GO:0006508">
    <property type="term" value="P:proteolysis"/>
    <property type="evidence" value="ECO:0007669"/>
    <property type="project" value="UniProtKB-KW"/>
</dbReference>
<reference evidence="21" key="1">
    <citation type="submission" date="2021-04" db="EMBL/GenBank/DDBJ databases">
        <title>First draft genome resource for Brassicaceae pathogens Fusarium oxysporum f. sp. raphani and Fusarium oxysporum f. sp. rapae.</title>
        <authorList>
            <person name="Asai S."/>
        </authorList>
    </citation>
    <scope>NUCLEOTIDE SEQUENCE</scope>
    <source>
        <strain evidence="21">Tf1262</strain>
    </source>
</reference>
<dbReference type="GO" id="GO:0004519">
    <property type="term" value="F:endonuclease activity"/>
    <property type="evidence" value="ECO:0007669"/>
    <property type="project" value="UniProtKB-KW"/>
</dbReference>
<evidence type="ECO:0000313" key="21">
    <source>
        <dbReference type="EMBL" id="KAG7403521.1"/>
    </source>
</evidence>
<dbReference type="GO" id="GO:0046872">
    <property type="term" value="F:metal ion binding"/>
    <property type="evidence" value="ECO:0007669"/>
    <property type="project" value="UniProtKB-KW"/>
</dbReference>
<evidence type="ECO:0000256" key="5">
    <source>
        <dbReference type="ARBA" id="ARBA00022722"/>
    </source>
</evidence>
<dbReference type="InterPro" id="IPR054722">
    <property type="entry name" value="PolX-like_BBD"/>
</dbReference>
<proteinExistence type="predicted"/>
<evidence type="ECO:0000256" key="17">
    <source>
        <dbReference type="ARBA" id="ARBA00048173"/>
    </source>
</evidence>
<dbReference type="Proteomes" id="UP000693942">
    <property type="component" value="Unassembled WGS sequence"/>
</dbReference>
<evidence type="ECO:0000256" key="9">
    <source>
        <dbReference type="ARBA" id="ARBA00022801"/>
    </source>
</evidence>
<evidence type="ECO:0000256" key="7">
    <source>
        <dbReference type="ARBA" id="ARBA00022741"/>
    </source>
</evidence>
<evidence type="ECO:0000256" key="4">
    <source>
        <dbReference type="ARBA" id="ARBA00022695"/>
    </source>
</evidence>
<evidence type="ECO:0000256" key="1">
    <source>
        <dbReference type="ARBA" id="ARBA00002180"/>
    </source>
</evidence>
<comment type="catalytic activity">
    <reaction evidence="18">
        <text>DNA(n) + a 2'-deoxyribonucleoside 5'-triphosphate = DNA(n+1) + diphosphate</text>
        <dbReference type="Rhea" id="RHEA:22508"/>
        <dbReference type="Rhea" id="RHEA-COMP:17339"/>
        <dbReference type="Rhea" id="RHEA-COMP:17340"/>
        <dbReference type="ChEBI" id="CHEBI:33019"/>
        <dbReference type="ChEBI" id="CHEBI:61560"/>
        <dbReference type="ChEBI" id="CHEBI:173112"/>
        <dbReference type="EC" id="2.7.7.7"/>
    </reaction>
</comment>
<evidence type="ECO:0000259" key="20">
    <source>
        <dbReference type="PROSITE" id="PS50994"/>
    </source>
</evidence>
<dbReference type="AlphaFoldDB" id="A0A8J5TXA0"/>
<keyword evidence="6" id="KW-0479">Metal-binding</keyword>
<evidence type="ECO:0000256" key="10">
    <source>
        <dbReference type="ARBA" id="ARBA00022840"/>
    </source>
</evidence>
<dbReference type="GO" id="GO:0003887">
    <property type="term" value="F:DNA-directed DNA polymerase activity"/>
    <property type="evidence" value="ECO:0007669"/>
    <property type="project" value="UniProtKB-KW"/>
</dbReference>
<keyword evidence="14" id="KW-0239">DNA-directed DNA polymerase</keyword>
<dbReference type="GO" id="GO:0003964">
    <property type="term" value="F:RNA-directed DNA polymerase activity"/>
    <property type="evidence" value="ECO:0007669"/>
    <property type="project" value="UniProtKB-KW"/>
</dbReference>
<evidence type="ECO:0000313" key="22">
    <source>
        <dbReference type="Proteomes" id="UP000693942"/>
    </source>
</evidence>
<dbReference type="PROSITE" id="PS50994">
    <property type="entry name" value="INTEGRASE"/>
    <property type="match status" value="1"/>
</dbReference>
<evidence type="ECO:0000256" key="14">
    <source>
        <dbReference type="ARBA" id="ARBA00022932"/>
    </source>
</evidence>
<evidence type="ECO:0000256" key="11">
    <source>
        <dbReference type="ARBA" id="ARBA00022842"/>
    </source>
</evidence>
<comment type="caution">
    <text evidence="21">The sequence shown here is derived from an EMBL/GenBank/DDBJ whole genome shotgun (WGS) entry which is preliminary data.</text>
</comment>
<keyword evidence="11" id="KW-0460">Magnesium</keyword>
<evidence type="ECO:0000256" key="16">
    <source>
        <dbReference type="ARBA" id="ARBA00023172"/>
    </source>
</evidence>
<evidence type="ECO:0000256" key="15">
    <source>
        <dbReference type="ARBA" id="ARBA00023125"/>
    </source>
</evidence>
<dbReference type="GO" id="GO:0015074">
    <property type="term" value="P:DNA integration"/>
    <property type="evidence" value="ECO:0007669"/>
    <property type="project" value="UniProtKB-KW"/>
</dbReference>